<dbReference type="InterPro" id="IPR026749">
    <property type="entry name" value="Tmem135"/>
</dbReference>
<dbReference type="PANTHER" id="PTHR12459:SF6">
    <property type="entry name" value="GB|AAD46013.1"/>
    <property type="match status" value="1"/>
</dbReference>
<keyword evidence="2" id="KW-1133">Transmembrane helix</keyword>
<feature type="region of interest" description="Disordered" evidence="1">
    <location>
        <begin position="120"/>
        <end position="151"/>
    </location>
</feature>
<reference evidence="4" key="1">
    <citation type="submission" date="2023-02" db="EMBL/GenBank/DDBJ databases">
        <title>Identification and recombinant expression of a fungal hydrolase from Papiliotrema laurentii that hydrolyzes apple cutin and clears colloidal polyester polyurethane.</title>
        <authorList>
            <consortium name="DOE Joint Genome Institute"/>
            <person name="Roman V.A."/>
            <person name="Bojanowski C."/>
            <person name="Crable B.R."/>
            <person name="Wagner D.N."/>
            <person name="Hung C.S."/>
            <person name="Nadeau L.J."/>
            <person name="Schratz L."/>
            <person name="Haridas S."/>
            <person name="Pangilinan J."/>
            <person name="Lipzen A."/>
            <person name="Na H."/>
            <person name="Yan M."/>
            <person name="Ng V."/>
            <person name="Grigoriev I.V."/>
            <person name="Spatafora J.W."/>
            <person name="Barlow D."/>
            <person name="Biffinger J."/>
            <person name="Kelley-Loughnane N."/>
            <person name="Varaljay V.A."/>
            <person name="Crookes-Goodson W.J."/>
        </authorList>
    </citation>
    <scope>NUCLEOTIDE SEQUENCE</scope>
    <source>
        <strain evidence="4">5307AH</strain>
    </source>
</reference>
<dbReference type="Proteomes" id="UP001182556">
    <property type="component" value="Unassembled WGS sequence"/>
</dbReference>
<dbReference type="PANTHER" id="PTHR12459">
    <property type="entry name" value="TRANSMEMBRANE PROTEIN 135-RELATED"/>
    <property type="match status" value="1"/>
</dbReference>
<feature type="transmembrane region" description="Helical" evidence="2">
    <location>
        <begin position="223"/>
        <end position="243"/>
    </location>
</feature>
<evidence type="ECO:0000313" key="5">
    <source>
        <dbReference type="Proteomes" id="UP001182556"/>
    </source>
</evidence>
<gene>
    <name evidence="4" type="ORF">DB88DRAFT_484264</name>
</gene>
<evidence type="ECO:0000256" key="1">
    <source>
        <dbReference type="SAM" id="MobiDB-lite"/>
    </source>
</evidence>
<evidence type="ECO:0000313" key="4">
    <source>
        <dbReference type="EMBL" id="KAK1925541.1"/>
    </source>
</evidence>
<evidence type="ECO:0000256" key="2">
    <source>
        <dbReference type="SAM" id="Phobius"/>
    </source>
</evidence>
<feature type="transmembrane region" description="Helical" evidence="2">
    <location>
        <begin position="517"/>
        <end position="542"/>
    </location>
</feature>
<protein>
    <recommendedName>
        <fullName evidence="3">Transmembrane protein 135 N-terminal domain-containing protein</fullName>
    </recommendedName>
</protein>
<comment type="caution">
    <text evidence="4">The sequence shown here is derived from an EMBL/GenBank/DDBJ whole genome shotgun (WGS) entry which is preliminary data.</text>
</comment>
<feature type="transmembrane region" description="Helical" evidence="2">
    <location>
        <begin position="486"/>
        <end position="505"/>
    </location>
</feature>
<dbReference type="EMBL" id="JAODAN010000003">
    <property type="protein sequence ID" value="KAK1925541.1"/>
    <property type="molecule type" value="Genomic_DNA"/>
</dbReference>
<feature type="region of interest" description="Disordered" evidence="1">
    <location>
        <begin position="1"/>
        <end position="95"/>
    </location>
</feature>
<feature type="compositionally biased region" description="Polar residues" evidence="1">
    <location>
        <begin position="55"/>
        <end position="64"/>
    </location>
</feature>
<keyword evidence="5" id="KW-1185">Reference proteome</keyword>
<feature type="domain" description="Transmembrane protein 135 N-terminal" evidence="3">
    <location>
        <begin position="466"/>
        <end position="601"/>
    </location>
</feature>
<proteinExistence type="predicted"/>
<sequence>MSPQASSPSSSPPSPDRPRTAPPLPNHFASVPPPSVPPVSPSPPASPRLPKDSLSAPSSGNVSPITPAPALRRTSSSNSAEGLAPGPKEKKRLRFTPLVQLGPGGLGLTVGDDLFYPGSASRLEEGRHPKRRIPRDQADYLTSAPGTPNIQETADQIRRTLSLASVDALLLISTDSSQRDRVLADVGRAGRDFVWRDDDEEKLFPKDYERALVLAAKRGIRSFILAFSVRSGINVLLLLFRSLRKKRLRLALLRHAMFGAEPFRFGAMIGSFTFLYTLTLHILRIAPPWSYFRRRYKAGIFNEPSFGPPEREGDEGERRWQAAVAGAVGSLALLWESSSRRTGVAQQMFVRGLQAAYNQYTPRYGIHIPHGAEILFGLCCGQIMFAWLLSPETIPHAYGRWILGASRVPEFAVLGNRTIVRHGYLEPQQIQRALAHKSVTPSNRKSLLTLLEAVKNGWKPPAIPCEVVHPWVDGCRETGIRRFFDVFRYMLPVYSALHLIPMLVLRRKHVQREPLRMLARSIVGITKSCSFLGAFVLIYQGLFCLRSQTLSKADLSVFWKRILSRKETFWMMGFSTCFSLLLEERKRRSELAMYVLPRALESAWSAARKRAWLPIVPFGETILGAAAMSMVMDAYKHQPDAMSGIVRRLLYQLVGPV</sequence>
<dbReference type="Pfam" id="PF15982">
    <property type="entry name" value="TMEM135_C_rich"/>
    <property type="match status" value="1"/>
</dbReference>
<dbReference type="InterPro" id="IPR031926">
    <property type="entry name" value="TMEM135_N"/>
</dbReference>
<feature type="transmembrane region" description="Helical" evidence="2">
    <location>
        <begin position="263"/>
        <end position="286"/>
    </location>
</feature>
<keyword evidence="2" id="KW-0812">Transmembrane</keyword>
<evidence type="ECO:0000259" key="3">
    <source>
        <dbReference type="Pfam" id="PF15982"/>
    </source>
</evidence>
<organism evidence="4 5">
    <name type="scientific">Papiliotrema laurentii</name>
    <name type="common">Cryptococcus laurentii</name>
    <dbReference type="NCBI Taxonomy" id="5418"/>
    <lineage>
        <taxon>Eukaryota</taxon>
        <taxon>Fungi</taxon>
        <taxon>Dikarya</taxon>
        <taxon>Basidiomycota</taxon>
        <taxon>Agaricomycotina</taxon>
        <taxon>Tremellomycetes</taxon>
        <taxon>Tremellales</taxon>
        <taxon>Rhynchogastremaceae</taxon>
        <taxon>Papiliotrema</taxon>
    </lineage>
</organism>
<keyword evidence="2" id="KW-0472">Membrane</keyword>
<feature type="compositionally biased region" description="Pro residues" evidence="1">
    <location>
        <begin position="10"/>
        <end position="47"/>
    </location>
</feature>
<accession>A0AAD9FSX7</accession>
<dbReference type="AlphaFoldDB" id="A0AAD9FSX7"/>
<name>A0AAD9FSX7_PAPLA</name>